<evidence type="ECO:0000256" key="4">
    <source>
        <dbReference type="ARBA" id="ARBA00023136"/>
    </source>
</evidence>
<keyword evidence="4 6" id="KW-0472">Membrane</keyword>
<dbReference type="Proteomes" id="UP000800200">
    <property type="component" value="Unassembled WGS sequence"/>
</dbReference>
<evidence type="ECO:0000256" key="1">
    <source>
        <dbReference type="ARBA" id="ARBA00004141"/>
    </source>
</evidence>
<dbReference type="PANTHER" id="PTHR33048:SF47">
    <property type="entry name" value="INTEGRAL MEMBRANE PROTEIN-RELATED"/>
    <property type="match status" value="1"/>
</dbReference>
<keyword evidence="2 6" id="KW-0812">Transmembrane</keyword>
<gene>
    <name evidence="8" type="ORF">K469DRAFT_72342</name>
</gene>
<dbReference type="EMBL" id="ML994622">
    <property type="protein sequence ID" value="KAF2188868.1"/>
    <property type="molecule type" value="Genomic_DNA"/>
</dbReference>
<feature type="transmembrane region" description="Helical" evidence="6">
    <location>
        <begin position="71"/>
        <end position="89"/>
    </location>
</feature>
<proteinExistence type="inferred from homology"/>
<feature type="transmembrane region" description="Helical" evidence="6">
    <location>
        <begin position="35"/>
        <end position="59"/>
    </location>
</feature>
<evidence type="ECO:0000256" key="3">
    <source>
        <dbReference type="ARBA" id="ARBA00022989"/>
    </source>
</evidence>
<feature type="domain" description="Rhodopsin" evidence="7">
    <location>
        <begin position="3"/>
        <end position="97"/>
    </location>
</feature>
<comment type="subcellular location">
    <subcellularLocation>
        <location evidence="1">Membrane</location>
        <topology evidence="1">Multi-pass membrane protein</topology>
    </subcellularLocation>
</comment>
<comment type="similarity">
    <text evidence="5">Belongs to the SAT4 family.</text>
</comment>
<name>A0A6A6EE52_9PEZI</name>
<sequence length="184" mass="20565">MFQAVTMFVTDVIIIVMPMPMLWKLKMPVRKRIAMMILFSLGFVATIAALVRFSALAFFKGATDYTYTSSQAYIWMGVEFSFGLTTGSLSSLRPIIAWKGVGLFSSERSRYPDTGTHSKSRRNPCSNGYTQQDCPVGIELSMSKDQRIIRTTVVDVEFGASESTERIIETSSLKGGKCKERIQL</sequence>
<dbReference type="AlphaFoldDB" id="A0A6A6EE52"/>
<evidence type="ECO:0000256" key="5">
    <source>
        <dbReference type="ARBA" id="ARBA00038359"/>
    </source>
</evidence>
<evidence type="ECO:0000256" key="2">
    <source>
        <dbReference type="ARBA" id="ARBA00022692"/>
    </source>
</evidence>
<evidence type="ECO:0000259" key="7">
    <source>
        <dbReference type="Pfam" id="PF20684"/>
    </source>
</evidence>
<dbReference type="GO" id="GO:0016020">
    <property type="term" value="C:membrane"/>
    <property type="evidence" value="ECO:0007669"/>
    <property type="project" value="UniProtKB-SubCell"/>
</dbReference>
<accession>A0A6A6EE52</accession>
<evidence type="ECO:0000256" key="6">
    <source>
        <dbReference type="SAM" id="Phobius"/>
    </source>
</evidence>
<organism evidence="8 9">
    <name type="scientific">Zopfia rhizophila CBS 207.26</name>
    <dbReference type="NCBI Taxonomy" id="1314779"/>
    <lineage>
        <taxon>Eukaryota</taxon>
        <taxon>Fungi</taxon>
        <taxon>Dikarya</taxon>
        <taxon>Ascomycota</taxon>
        <taxon>Pezizomycotina</taxon>
        <taxon>Dothideomycetes</taxon>
        <taxon>Dothideomycetes incertae sedis</taxon>
        <taxon>Zopfiaceae</taxon>
        <taxon>Zopfia</taxon>
    </lineage>
</organism>
<evidence type="ECO:0000313" key="9">
    <source>
        <dbReference type="Proteomes" id="UP000800200"/>
    </source>
</evidence>
<dbReference type="PANTHER" id="PTHR33048">
    <property type="entry name" value="PTH11-LIKE INTEGRAL MEMBRANE PROTEIN (AFU_ORTHOLOGUE AFUA_5G11245)"/>
    <property type="match status" value="1"/>
</dbReference>
<dbReference type="Pfam" id="PF20684">
    <property type="entry name" value="Fung_rhodopsin"/>
    <property type="match status" value="1"/>
</dbReference>
<evidence type="ECO:0000313" key="8">
    <source>
        <dbReference type="EMBL" id="KAF2188868.1"/>
    </source>
</evidence>
<protein>
    <recommendedName>
        <fullName evidence="7">Rhodopsin domain-containing protein</fullName>
    </recommendedName>
</protein>
<feature type="transmembrane region" description="Helical" evidence="6">
    <location>
        <begin position="6"/>
        <end position="23"/>
    </location>
</feature>
<dbReference type="InterPro" id="IPR052337">
    <property type="entry name" value="SAT4-like"/>
</dbReference>
<reference evidence="8" key="1">
    <citation type="journal article" date="2020" name="Stud. Mycol.">
        <title>101 Dothideomycetes genomes: a test case for predicting lifestyles and emergence of pathogens.</title>
        <authorList>
            <person name="Haridas S."/>
            <person name="Albert R."/>
            <person name="Binder M."/>
            <person name="Bloem J."/>
            <person name="Labutti K."/>
            <person name="Salamov A."/>
            <person name="Andreopoulos B."/>
            <person name="Baker S."/>
            <person name="Barry K."/>
            <person name="Bills G."/>
            <person name="Bluhm B."/>
            <person name="Cannon C."/>
            <person name="Castanera R."/>
            <person name="Culley D."/>
            <person name="Daum C."/>
            <person name="Ezra D."/>
            <person name="Gonzalez J."/>
            <person name="Henrissat B."/>
            <person name="Kuo A."/>
            <person name="Liang C."/>
            <person name="Lipzen A."/>
            <person name="Lutzoni F."/>
            <person name="Magnuson J."/>
            <person name="Mondo S."/>
            <person name="Nolan M."/>
            <person name="Ohm R."/>
            <person name="Pangilinan J."/>
            <person name="Park H.-J."/>
            <person name="Ramirez L."/>
            <person name="Alfaro M."/>
            <person name="Sun H."/>
            <person name="Tritt A."/>
            <person name="Yoshinaga Y."/>
            <person name="Zwiers L.-H."/>
            <person name="Turgeon B."/>
            <person name="Goodwin S."/>
            <person name="Spatafora J."/>
            <person name="Crous P."/>
            <person name="Grigoriev I."/>
        </authorList>
    </citation>
    <scope>NUCLEOTIDE SEQUENCE</scope>
    <source>
        <strain evidence="8">CBS 207.26</strain>
    </source>
</reference>
<keyword evidence="9" id="KW-1185">Reference proteome</keyword>
<dbReference type="InterPro" id="IPR049326">
    <property type="entry name" value="Rhodopsin_dom_fungi"/>
</dbReference>
<keyword evidence="3 6" id="KW-1133">Transmembrane helix</keyword>
<dbReference type="OrthoDB" id="3934549at2759"/>